<evidence type="ECO:0000313" key="1">
    <source>
        <dbReference type="EMBL" id="WPU66176.1"/>
    </source>
</evidence>
<dbReference type="Gene3D" id="2.40.160.10">
    <property type="entry name" value="Porin"/>
    <property type="match status" value="1"/>
</dbReference>
<gene>
    <name evidence="1" type="ORF">SOO65_05400</name>
</gene>
<dbReference type="EMBL" id="CP139487">
    <property type="protein sequence ID" value="WPU66176.1"/>
    <property type="molecule type" value="Genomic_DNA"/>
</dbReference>
<protein>
    <submittedName>
        <fullName evidence="1">Outer membrane beta-barrel protein</fullName>
    </submittedName>
</protein>
<name>A0AAX4HSI6_9BACT</name>
<accession>A0AAX4HSI6</accession>
<dbReference type="AlphaFoldDB" id="A0AAX4HSI6"/>
<dbReference type="InterPro" id="IPR023614">
    <property type="entry name" value="Porin_dom_sf"/>
</dbReference>
<dbReference type="InterPro" id="IPR011486">
    <property type="entry name" value="BBP2"/>
</dbReference>
<dbReference type="SUPFAM" id="SSF56935">
    <property type="entry name" value="Porins"/>
    <property type="match status" value="1"/>
</dbReference>
<keyword evidence="2" id="KW-1185">Reference proteome</keyword>
<evidence type="ECO:0000313" key="2">
    <source>
        <dbReference type="Proteomes" id="UP001324634"/>
    </source>
</evidence>
<dbReference type="Pfam" id="PF07642">
    <property type="entry name" value="BBP2"/>
    <property type="match status" value="1"/>
</dbReference>
<reference evidence="1 2" key="1">
    <citation type="submission" date="2023-11" db="EMBL/GenBank/DDBJ databases">
        <title>Peredibacter starrii A3.12.</title>
        <authorList>
            <person name="Mitchell R.J."/>
        </authorList>
    </citation>
    <scope>NUCLEOTIDE SEQUENCE [LARGE SCALE GENOMIC DNA]</scope>
    <source>
        <strain evidence="1 2">A3.12</strain>
    </source>
</reference>
<organism evidence="1 2">
    <name type="scientific">Peredibacter starrii</name>
    <dbReference type="NCBI Taxonomy" id="28202"/>
    <lineage>
        <taxon>Bacteria</taxon>
        <taxon>Pseudomonadati</taxon>
        <taxon>Bdellovibrionota</taxon>
        <taxon>Bacteriovoracia</taxon>
        <taxon>Bacteriovoracales</taxon>
        <taxon>Bacteriovoracaceae</taxon>
        <taxon>Peredibacter</taxon>
    </lineage>
</organism>
<dbReference type="RefSeq" id="WP_321398119.1">
    <property type="nucleotide sequence ID" value="NZ_CP139487.1"/>
</dbReference>
<dbReference type="Proteomes" id="UP001324634">
    <property type="component" value="Chromosome"/>
</dbReference>
<proteinExistence type="predicted"/>
<dbReference type="KEGG" id="psti:SOO65_05400"/>
<sequence>MLAGLIFSNAYAYEVEGLKVSGEAAFDYNLVSTGDEAIPAAGGGKDNQYRFNYAQLLLKKDVEKLSFFSRLFYLPTTYDTNGNQNTANLGVLYQLEVFYKLSPKLDIGFGRFLTTMGYESPFRTNNLTYNYTISRQTLYPGYADGLRARYFAHKYLTVNLSSYNRFANSSFGDDNSTSKATEISLTGTVQDFTWFAGYITSRDTNATEKVDNTGASVWFSYKFWENFNFVATFENRTSDTKDSALLYTQSISGTLGYTMGIHNFAARYEHVTGADNINAINGAADFKTANRVNSITLTDKIAIDKNLNLYLEYRGNHADDKAFVKDSGSTVSDASMFTIGAIAHF</sequence>